<reference evidence="1 2" key="2">
    <citation type="journal article" date="2017" name="PLoS ONE">
        <title>Genomic and phenotypic characterisation of fluoroquinolone resistance mechanisms in Enterobacteriaceae in Durban, South Africa.</title>
        <authorList>
            <person name="Osei Sekyere J."/>
            <person name="Amoako D.G."/>
        </authorList>
    </citation>
    <scope>NUCLEOTIDE SEQUENCE [LARGE SCALE GENOMIC DNA]</scope>
    <source>
        <strain evidence="1 2">ST62:944112508</strain>
    </source>
</reference>
<dbReference type="EMBL" id="LJEB01000428">
    <property type="protein sequence ID" value="KPR45112.1"/>
    <property type="molecule type" value="Genomic_DNA"/>
</dbReference>
<dbReference type="Proteomes" id="UP000050520">
    <property type="component" value="Unassembled WGS sequence"/>
</dbReference>
<accession>A0AA40NE34</accession>
<gene>
    <name evidence="1" type="ORF">AN672_30015</name>
</gene>
<sequence>MRISSVAGGPTGDVVQIGQYLRVRHFGDKAAEQRGDIGKVIGIAFAKIEFWCDSQIPFQSQTAANVTNVLMNTKNLLHDNDHGKQAIGLFWSCVIRWHIIAL</sequence>
<dbReference type="AlphaFoldDB" id="A0AA40NE34"/>
<organism evidence="1 2">
    <name type="scientific">Citrobacter freundii</name>
    <dbReference type="NCBI Taxonomy" id="546"/>
    <lineage>
        <taxon>Bacteria</taxon>
        <taxon>Pseudomonadati</taxon>
        <taxon>Pseudomonadota</taxon>
        <taxon>Gammaproteobacteria</taxon>
        <taxon>Enterobacterales</taxon>
        <taxon>Enterobacteriaceae</taxon>
        <taxon>Citrobacter</taxon>
        <taxon>Citrobacter freundii complex</taxon>
    </lineage>
</organism>
<evidence type="ECO:0000313" key="2">
    <source>
        <dbReference type="Proteomes" id="UP000050520"/>
    </source>
</evidence>
<name>A0AA40NE34_CITFR</name>
<comment type="caution">
    <text evidence="1">The sequence shown here is derived from an EMBL/GenBank/DDBJ whole genome shotgun (WGS) entry which is preliminary data.</text>
</comment>
<evidence type="ECO:0000313" key="1">
    <source>
        <dbReference type="EMBL" id="KPR45112.1"/>
    </source>
</evidence>
<reference evidence="2" key="1">
    <citation type="submission" date="2015-09" db="EMBL/GenBank/DDBJ databases">
        <title>Prevalence of NDMs in South Africa.</title>
        <authorList>
            <person name="Osei Sekyere J."/>
            <person name="Govinden U."/>
            <person name="Essack S."/>
            <person name="Haldorsen B."/>
            <person name="Samuelsen O."/>
            <person name="Aasnaes B."/>
            <person name="Sundsfjord A."/>
        </authorList>
    </citation>
    <scope>NUCLEOTIDE SEQUENCE [LARGE SCALE GENOMIC DNA]</scope>
    <source>
        <strain evidence="2">ST62:944112508</strain>
    </source>
</reference>
<protein>
    <submittedName>
        <fullName evidence="1">Uncharacterized protein</fullName>
    </submittedName>
</protein>
<proteinExistence type="predicted"/>